<keyword evidence="1" id="KW-0472">Membrane</keyword>
<evidence type="ECO:0000313" key="3">
    <source>
        <dbReference type="Proteomes" id="UP000192288"/>
    </source>
</evidence>
<dbReference type="EMBL" id="MPLS01000023">
    <property type="protein sequence ID" value="ORI97495.1"/>
    <property type="molecule type" value="Genomic_DNA"/>
</dbReference>
<sequence>MPTNIKQNTIFAIFMATLMSYFMINYNKFLLGAPLNRNLFYFPVKQYIVVLPIAVAFSVLFVNKGAKIIALRFVEPGNTHPFKVKSAFTFAHVIFMAPLMSLVSSGIWSDVTLRDFLLTWPIKILQNAPFAFMINIFIAAPIVGFIFRRIKPYIN</sequence>
<comment type="caution">
    <text evidence="2">The sequence shown here is derived from an EMBL/GenBank/DDBJ whole genome shotgun (WGS) entry which is preliminary data.</text>
</comment>
<name>A0A1X0VCM7_LEUPS</name>
<feature type="transmembrane region" description="Helical" evidence="1">
    <location>
        <begin position="46"/>
        <end position="66"/>
    </location>
</feature>
<dbReference type="Pfam" id="PF11391">
    <property type="entry name" value="DUF2798"/>
    <property type="match status" value="1"/>
</dbReference>
<dbReference type="RefSeq" id="WP_004910374.1">
    <property type="nucleotide sequence ID" value="NZ_MPLS01000023.1"/>
</dbReference>
<evidence type="ECO:0008006" key="4">
    <source>
        <dbReference type="Google" id="ProtNLM"/>
    </source>
</evidence>
<dbReference type="AlphaFoldDB" id="A0A1X0VCM7"/>
<feature type="transmembrane region" description="Helical" evidence="1">
    <location>
        <begin position="9"/>
        <end position="26"/>
    </location>
</feature>
<proteinExistence type="predicted"/>
<protein>
    <recommendedName>
        <fullName evidence="4">DUF2798 domain-containing protein</fullName>
    </recommendedName>
</protein>
<gene>
    <name evidence="2" type="ORF">BMR96_06755</name>
</gene>
<reference evidence="2 3" key="1">
    <citation type="journal article" date="2017" name="Front. Microbiol.">
        <title>Genomic Characterization of Dairy Associated Leuconostoc Species and Diversity of Leuconostocs in Undefined Mixed Mesophilic Starter Cultures.</title>
        <authorList>
            <person name="Frantzen C.A."/>
            <person name="Kot W."/>
            <person name="Pedersen T.B."/>
            <person name="Ardo Y.M."/>
            <person name="Broadbent J.R."/>
            <person name="Neve H."/>
            <person name="Hansen L.H."/>
            <person name="Dal Bello F."/>
            <person name="Ostlie H.M."/>
            <person name="Kleppen H.P."/>
            <person name="Vogensen F.K."/>
            <person name="Holo H."/>
        </authorList>
    </citation>
    <scope>NUCLEOTIDE SEQUENCE [LARGE SCALE GENOMIC DNA]</scope>
    <source>
        <strain evidence="2 3">LMGCF08</strain>
    </source>
</reference>
<dbReference type="InterPro" id="IPR021529">
    <property type="entry name" value="DUF2798"/>
</dbReference>
<keyword evidence="1" id="KW-1133">Transmembrane helix</keyword>
<accession>A0A1X0VCM7</accession>
<feature type="transmembrane region" description="Helical" evidence="1">
    <location>
        <begin position="128"/>
        <end position="147"/>
    </location>
</feature>
<dbReference type="Proteomes" id="UP000192288">
    <property type="component" value="Unassembled WGS sequence"/>
</dbReference>
<organism evidence="2 3">
    <name type="scientific">Leuconostoc pseudomesenteroides</name>
    <dbReference type="NCBI Taxonomy" id="33968"/>
    <lineage>
        <taxon>Bacteria</taxon>
        <taxon>Bacillati</taxon>
        <taxon>Bacillota</taxon>
        <taxon>Bacilli</taxon>
        <taxon>Lactobacillales</taxon>
        <taxon>Lactobacillaceae</taxon>
        <taxon>Leuconostoc</taxon>
    </lineage>
</organism>
<keyword evidence="1" id="KW-0812">Transmembrane</keyword>
<evidence type="ECO:0000313" key="2">
    <source>
        <dbReference type="EMBL" id="ORI97495.1"/>
    </source>
</evidence>
<evidence type="ECO:0000256" key="1">
    <source>
        <dbReference type="SAM" id="Phobius"/>
    </source>
</evidence>
<feature type="transmembrane region" description="Helical" evidence="1">
    <location>
        <begin position="87"/>
        <end position="108"/>
    </location>
</feature>